<dbReference type="AlphaFoldDB" id="A0A9D1EUG6"/>
<name>A0A9D1EUG6_9FIRM</name>
<organism evidence="2 3">
    <name type="scientific">Candidatus Limivivens intestinipullorum</name>
    <dbReference type="NCBI Taxonomy" id="2840858"/>
    <lineage>
        <taxon>Bacteria</taxon>
        <taxon>Bacillati</taxon>
        <taxon>Bacillota</taxon>
        <taxon>Clostridia</taxon>
        <taxon>Lachnospirales</taxon>
        <taxon>Lachnospiraceae</taxon>
        <taxon>Lachnospiraceae incertae sedis</taxon>
        <taxon>Candidatus Limivivens</taxon>
    </lineage>
</organism>
<dbReference type="EMBL" id="DVIQ01000068">
    <property type="protein sequence ID" value="HIS32069.1"/>
    <property type="molecule type" value="Genomic_DNA"/>
</dbReference>
<dbReference type="PANTHER" id="PTHR30383">
    <property type="entry name" value="THIOESTERASE 1/PROTEASE 1/LYSOPHOSPHOLIPASE L1"/>
    <property type="match status" value="1"/>
</dbReference>
<dbReference type="InterPro" id="IPR036514">
    <property type="entry name" value="SGNH_hydro_sf"/>
</dbReference>
<proteinExistence type="predicted"/>
<dbReference type="Proteomes" id="UP000823935">
    <property type="component" value="Unassembled WGS sequence"/>
</dbReference>
<comment type="caution">
    <text evidence="2">The sequence shown here is derived from an EMBL/GenBank/DDBJ whole genome shotgun (WGS) entry which is preliminary data.</text>
</comment>
<reference evidence="2" key="2">
    <citation type="journal article" date="2021" name="PeerJ">
        <title>Extensive microbial diversity within the chicken gut microbiome revealed by metagenomics and culture.</title>
        <authorList>
            <person name="Gilroy R."/>
            <person name="Ravi A."/>
            <person name="Getino M."/>
            <person name="Pursley I."/>
            <person name="Horton D.L."/>
            <person name="Alikhan N.F."/>
            <person name="Baker D."/>
            <person name="Gharbi K."/>
            <person name="Hall N."/>
            <person name="Watson M."/>
            <person name="Adriaenssens E.M."/>
            <person name="Foster-Nyarko E."/>
            <person name="Jarju S."/>
            <person name="Secka A."/>
            <person name="Antonio M."/>
            <person name="Oren A."/>
            <person name="Chaudhuri R.R."/>
            <person name="La Ragione R."/>
            <person name="Hildebrand F."/>
            <person name="Pallen M.J."/>
        </authorList>
    </citation>
    <scope>NUCLEOTIDE SEQUENCE</scope>
    <source>
        <strain evidence="2">CHK190-19873</strain>
    </source>
</reference>
<sequence length="222" mass="25486">MKTMDSAEKLMRNEQQRKLENFRNLNKSVKKGAILFTGSSLMEMFPVEDFLKEDKSRLTIYNRGIGGFVTDDMLQSMEEQIFALEPSAIFINIGTNDISDSTRPFPEVLSHLITNYEKILKQIRDRLPGAKVFVMAYYPVCTTGRETEPVFINRNNRNLPIANKAVKDLAERMGFCYIDVNDGLTDENGMLKEAFTIDGIHMYPSGYRVVWNNLRPFLYALS</sequence>
<evidence type="ECO:0000313" key="3">
    <source>
        <dbReference type="Proteomes" id="UP000823935"/>
    </source>
</evidence>
<dbReference type="Pfam" id="PF13472">
    <property type="entry name" value="Lipase_GDSL_2"/>
    <property type="match status" value="1"/>
</dbReference>
<dbReference type="InterPro" id="IPR051532">
    <property type="entry name" value="Ester_Hydrolysis_Enzymes"/>
</dbReference>
<dbReference type="SUPFAM" id="SSF52266">
    <property type="entry name" value="SGNH hydrolase"/>
    <property type="match status" value="1"/>
</dbReference>
<evidence type="ECO:0000259" key="1">
    <source>
        <dbReference type="Pfam" id="PF13472"/>
    </source>
</evidence>
<accession>A0A9D1EUG6</accession>
<evidence type="ECO:0000313" key="2">
    <source>
        <dbReference type="EMBL" id="HIS32069.1"/>
    </source>
</evidence>
<dbReference type="InterPro" id="IPR013830">
    <property type="entry name" value="SGNH_hydro"/>
</dbReference>
<feature type="domain" description="SGNH hydrolase-type esterase" evidence="1">
    <location>
        <begin position="52"/>
        <end position="209"/>
    </location>
</feature>
<dbReference type="GO" id="GO:0004622">
    <property type="term" value="F:phosphatidylcholine lysophospholipase activity"/>
    <property type="evidence" value="ECO:0007669"/>
    <property type="project" value="TreeGrafter"/>
</dbReference>
<protein>
    <submittedName>
        <fullName evidence="2">Lysophospholipase</fullName>
    </submittedName>
</protein>
<reference evidence="2" key="1">
    <citation type="submission" date="2020-10" db="EMBL/GenBank/DDBJ databases">
        <authorList>
            <person name="Gilroy R."/>
        </authorList>
    </citation>
    <scope>NUCLEOTIDE SEQUENCE</scope>
    <source>
        <strain evidence="2">CHK190-19873</strain>
    </source>
</reference>
<dbReference type="Gene3D" id="3.40.50.1110">
    <property type="entry name" value="SGNH hydrolase"/>
    <property type="match status" value="1"/>
</dbReference>
<dbReference type="PANTHER" id="PTHR30383:SF5">
    <property type="entry name" value="SGNH HYDROLASE-TYPE ESTERASE DOMAIN-CONTAINING PROTEIN"/>
    <property type="match status" value="1"/>
</dbReference>
<gene>
    <name evidence="2" type="ORF">IAB44_11065</name>
</gene>